<name>A0A173VJ59_EUBRA</name>
<dbReference type="EMBL" id="CYYA01000035">
    <property type="protein sequence ID" value="CUN27342.1"/>
    <property type="molecule type" value="Genomic_DNA"/>
</dbReference>
<dbReference type="STRING" id="39490.ERS852448_03009"/>
<gene>
    <name evidence="1" type="ORF">ERS852448_03009</name>
</gene>
<organism evidence="1 2">
    <name type="scientific">Eubacterium ramulus</name>
    <dbReference type="NCBI Taxonomy" id="39490"/>
    <lineage>
        <taxon>Bacteria</taxon>
        <taxon>Bacillati</taxon>
        <taxon>Bacillota</taxon>
        <taxon>Clostridia</taxon>
        <taxon>Eubacteriales</taxon>
        <taxon>Eubacteriaceae</taxon>
        <taxon>Eubacterium</taxon>
    </lineage>
</organism>
<evidence type="ECO:0000313" key="1">
    <source>
        <dbReference type="EMBL" id="CUN27342.1"/>
    </source>
</evidence>
<proteinExistence type="predicted"/>
<accession>A0A173VJ59</accession>
<protein>
    <submittedName>
        <fullName evidence="1">Uncharacterized protein</fullName>
    </submittedName>
</protein>
<dbReference type="Proteomes" id="UP000095492">
    <property type="component" value="Unassembled WGS sequence"/>
</dbReference>
<reference evidence="1 2" key="1">
    <citation type="submission" date="2015-09" db="EMBL/GenBank/DDBJ databases">
        <authorList>
            <consortium name="Pathogen Informatics"/>
        </authorList>
    </citation>
    <scope>NUCLEOTIDE SEQUENCE [LARGE SCALE GENOMIC DNA]</scope>
    <source>
        <strain evidence="1 2">2789STDY5608891</strain>
    </source>
</reference>
<sequence>MFNLQKYDMASDILKGLYQKNRKENILLYSIFAEMKCINYAWREGHYENRDRLIELIKQLDTLNDNKQYKSNGNLVAMLYLETEYNLGVYEKEYLENAIERYQYFSDEVKNEEVINYLYALCLELNGNIETAENIYAGLDWRSDANIACRYLICKLSRNDYAEAVKVYKEYNSSEINTKLKSLYLTAVYYDDTDNYLDSLVFLYGGFCKLESEFQCDGYITISIFYHSSHVFFAEGFSFNTMIREPLFHLNYGVWIIEVSDILHGYHKL</sequence>
<evidence type="ECO:0000313" key="2">
    <source>
        <dbReference type="Proteomes" id="UP000095492"/>
    </source>
</evidence>
<dbReference type="AlphaFoldDB" id="A0A173VJ59"/>